<dbReference type="EnsemblPlants" id="QL03p048032:mrna">
    <property type="protein sequence ID" value="QL03p048032:mrna"/>
    <property type="gene ID" value="QL03p048032"/>
</dbReference>
<sequence>MKGSSSTVEISPPPLRDVIPKGTSKDQPPTGPNVGPNKDSKATVDDLLRAREYQEMPSAHGSLPLDTTSEIGTADLSLPQENDTVMEEPKDTIVVDPSAGLPNYLTRFDLLEFNNLLMSHFYCFETSFPNFICFSIAAKGLPLLEELLRFHKDFIASSKKKATKDIDAKIALAREALACAQEALQNLEARKELSLSTIATFSSLAVP</sequence>
<dbReference type="AlphaFoldDB" id="A0A7N2R1J2"/>
<feature type="region of interest" description="Disordered" evidence="2">
    <location>
        <begin position="1"/>
        <end position="45"/>
    </location>
</feature>
<dbReference type="InParanoid" id="A0A7N2R1J2"/>
<organism evidence="3 4">
    <name type="scientific">Quercus lobata</name>
    <name type="common">Valley oak</name>
    <dbReference type="NCBI Taxonomy" id="97700"/>
    <lineage>
        <taxon>Eukaryota</taxon>
        <taxon>Viridiplantae</taxon>
        <taxon>Streptophyta</taxon>
        <taxon>Embryophyta</taxon>
        <taxon>Tracheophyta</taxon>
        <taxon>Spermatophyta</taxon>
        <taxon>Magnoliopsida</taxon>
        <taxon>eudicotyledons</taxon>
        <taxon>Gunneridae</taxon>
        <taxon>Pentapetalae</taxon>
        <taxon>rosids</taxon>
        <taxon>fabids</taxon>
        <taxon>Fagales</taxon>
        <taxon>Fagaceae</taxon>
        <taxon>Quercus</taxon>
    </lineage>
</organism>
<protein>
    <submittedName>
        <fullName evidence="3">Uncharacterized protein</fullName>
    </submittedName>
</protein>
<proteinExistence type="predicted"/>
<evidence type="ECO:0000313" key="3">
    <source>
        <dbReference type="EnsemblPlants" id="QL03p048032:mrna"/>
    </source>
</evidence>
<feature type="coiled-coil region" evidence="1">
    <location>
        <begin position="170"/>
        <end position="197"/>
    </location>
</feature>
<dbReference type="Proteomes" id="UP000594261">
    <property type="component" value="Chromosome 3"/>
</dbReference>
<evidence type="ECO:0000256" key="2">
    <source>
        <dbReference type="SAM" id="MobiDB-lite"/>
    </source>
</evidence>
<evidence type="ECO:0000256" key="1">
    <source>
        <dbReference type="SAM" id="Coils"/>
    </source>
</evidence>
<accession>A0A7N2R1J2</accession>
<evidence type="ECO:0000313" key="4">
    <source>
        <dbReference type="Proteomes" id="UP000594261"/>
    </source>
</evidence>
<dbReference type="Gramene" id="QL03p048032:mrna">
    <property type="protein sequence ID" value="QL03p048032:mrna"/>
    <property type="gene ID" value="QL03p048032"/>
</dbReference>
<keyword evidence="1" id="KW-0175">Coiled coil</keyword>
<keyword evidence="4" id="KW-1185">Reference proteome</keyword>
<reference evidence="3" key="2">
    <citation type="submission" date="2021-01" db="UniProtKB">
        <authorList>
            <consortium name="EnsemblPlants"/>
        </authorList>
    </citation>
    <scope>IDENTIFICATION</scope>
</reference>
<dbReference type="EMBL" id="LRBV02000003">
    <property type="status" value="NOT_ANNOTATED_CDS"/>
    <property type="molecule type" value="Genomic_DNA"/>
</dbReference>
<name>A0A7N2R1J2_QUELO</name>
<reference evidence="3 4" key="1">
    <citation type="journal article" date="2016" name="G3 (Bethesda)">
        <title>First Draft Assembly and Annotation of the Genome of a California Endemic Oak Quercus lobata Nee (Fagaceae).</title>
        <authorList>
            <person name="Sork V.L."/>
            <person name="Fitz-Gibbon S.T."/>
            <person name="Puiu D."/>
            <person name="Crepeau M."/>
            <person name="Gugger P.F."/>
            <person name="Sherman R."/>
            <person name="Stevens K."/>
            <person name="Langley C.H."/>
            <person name="Pellegrini M."/>
            <person name="Salzberg S.L."/>
        </authorList>
    </citation>
    <scope>NUCLEOTIDE SEQUENCE [LARGE SCALE GENOMIC DNA]</scope>
    <source>
        <strain evidence="3 4">cv. SW786</strain>
    </source>
</reference>